<keyword evidence="1" id="KW-0812">Transmembrane</keyword>
<evidence type="ECO:0000313" key="2">
    <source>
        <dbReference type="EMBL" id="KAL3672689.1"/>
    </source>
</evidence>
<feature type="transmembrane region" description="Helical" evidence="1">
    <location>
        <begin position="6"/>
        <end position="22"/>
    </location>
</feature>
<dbReference type="Proteomes" id="UP001632037">
    <property type="component" value="Unassembled WGS sequence"/>
</dbReference>
<reference evidence="2 3" key="1">
    <citation type="submission" date="2024-09" db="EMBL/GenBank/DDBJ databases">
        <title>Genome sequencing and assembly of Phytophthora oleae, isolate VK10A, causative agent of rot of olive drupes.</title>
        <authorList>
            <person name="Conti Taguali S."/>
            <person name="Riolo M."/>
            <person name="La Spada F."/>
            <person name="Cacciola S.O."/>
            <person name="Dionisio G."/>
        </authorList>
    </citation>
    <scope>NUCLEOTIDE SEQUENCE [LARGE SCALE GENOMIC DNA]</scope>
    <source>
        <strain evidence="2 3">VK10A</strain>
    </source>
</reference>
<keyword evidence="1" id="KW-0472">Membrane</keyword>
<evidence type="ECO:0000256" key="1">
    <source>
        <dbReference type="SAM" id="Phobius"/>
    </source>
</evidence>
<evidence type="ECO:0000313" key="3">
    <source>
        <dbReference type="Proteomes" id="UP001632037"/>
    </source>
</evidence>
<name>A0ABD3G2J2_9STRA</name>
<comment type="caution">
    <text evidence="2">The sequence shown here is derived from an EMBL/GenBank/DDBJ whole genome shotgun (WGS) entry which is preliminary data.</text>
</comment>
<keyword evidence="3" id="KW-1185">Reference proteome</keyword>
<dbReference type="EMBL" id="JBIMZQ010000003">
    <property type="protein sequence ID" value="KAL3672689.1"/>
    <property type="molecule type" value="Genomic_DNA"/>
</dbReference>
<gene>
    <name evidence="2" type="ORF">V7S43_001983</name>
</gene>
<organism evidence="2 3">
    <name type="scientific">Phytophthora oleae</name>
    <dbReference type="NCBI Taxonomy" id="2107226"/>
    <lineage>
        <taxon>Eukaryota</taxon>
        <taxon>Sar</taxon>
        <taxon>Stramenopiles</taxon>
        <taxon>Oomycota</taxon>
        <taxon>Peronosporomycetes</taxon>
        <taxon>Peronosporales</taxon>
        <taxon>Peronosporaceae</taxon>
        <taxon>Phytophthora</taxon>
    </lineage>
</organism>
<dbReference type="AlphaFoldDB" id="A0ABD3G2J2"/>
<sequence length="136" mass="16023">MGVLLFIMLVPVDVLVWLNFYLRRVQRLTWWTMRISPYFGLPLSMVSSFPTGSRSFYRLERQRRFDVRLRNIMNALSNSFWREEHRSTKRGLHIASSNDFLLVVELLFDYGAVIDLVDADATARSTALQEVAMQMW</sequence>
<accession>A0ABD3G2J2</accession>
<keyword evidence="1" id="KW-1133">Transmembrane helix</keyword>
<proteinExistence type="predicted"/>
<protein>
    <submittedName>
        <fullName evidence="2">Uncharacterized protein</fullName>
    </submittedName>
</protein>